<reference evidence="7 8" key="1">
    <citation type="submission" date="2018-12" db="EMBL/GenBank/DDBJ databases">
        <authorList>
            <consortium name="Pathogen Informatics"/>
        </authorList>
    </citation>
    <scope>NUCLEOTIDE SEQUENCE [LARGE SCALE GENOMIC DNA]</scope>
    <source>
        <strain evidence="7 8">NCTC13098</strain>
    </source>
</reference>
<keyword evidence="3 7" id="KW-0808">Transferase</keyword>
<gene>
    <name evidence="7" type="primary">rcsC_4</name>
    <name evidence="7" type="ORF">NCTC13098_02048</name>
</gene>
<evidence type="ECO:0000256" key="2">
    <source>
        <dbReference type="ARBA" id="ARBA00012438"/>
    </source>
</evidence>
<dbReference type="KEGG" id="rtg:NCTC13098_02048"/>
<dbReference type="GO" id="GO:0000155">
    <property type="term" value="F:phosphorelay sensor kinase activity"/>
    <property type="evidence" value="ECO:0007669"/>
    <property type="project" value="InterPro"/>
</dbReference>
<evidence type="ECO:0000256" key="3">
    <source>
        <dbReference type="ARBA" id="ARBA00022679"/>
    </source>
</evidence>
<keyword evidence="4 7" id="KW-0418">Kinase</keyword>
<dbReference type="PANTHER" id="PTHR43711">
    <property type="entry name" value="TWO-COMPONENT HISTIDINE KINASE"/>
    <property type="match status" value="1"/>
</dbReference>
<protein>
    <recommendedName>
        <fullName evidence="2">histidine kinase</fullName>
        <ecNumber evidence="2">2.7.13.3</ecNumber>
    </recommendedName>
</protein>
<evidence type="ECO:0000256" key="1">
    <source>
        <dbReference type="ARBA" id="ARBA00000085"/>
    </source>
</evidence>
<evidence type="ECO:0000313" key="8">
    <source>
        <dbReference type="Proteomes" id="UP000274346"/>
    </source>
</evidence>
<dbReference type="AlphaFoldDB" id="A0A3P8JFX7"/>
<dbReference type="SUPFAM" id="SSF47384">
    <property type="entry name" value="Homodimeric domain of signal transducing histidine kinase"/>
    <property type="match status" value="1"/>
</dbReference>
<proteinExistence type="predicted"/>
<dbReference type="SMART" id="SM00388">
    <property type="entry name" value="HisKA"/>
    <property type="match status" value="1"/>
</dbReference>
<organism evidence="7 8">
    <name type="scientific">Raoultella terrigena</name>
    <name type="common">Klebsiella terrigena</name>
    <dbReference type="NCBI Taxonomy" id="577"/>
    <lineage>
        <taxon>Bacteria</taxon>
        <taxon>Pseudomonadati</taxon>
        <taxon>Pseudomonadota</taxon>
        <taxon>Gammaproteobacteria</taxon>
        <taxon>Enterobacterales</taxon>
        <taxon>Enterobacteriaceae</taxon>
        <taxon>Klebsiella/Raoultella group</taxon>
        <taxon>Raoultella</taxon>
    </lineage>
</organism>
<dbReference type="EMBL" id="LR131271">
    <property type="protein sequence ID" value="VDR25718.1"/>
    <property type="molecule type" value="Genomic_DNA"/>
</dbReference>
<dbReference type="Proteomes" id="UP000274346">
    <property type="component" value="Chromosome"/>
</dbReference>
<feature type="domain" description="Signal transduction histidine kinase dimerisation/phosphoacceptor" evidence="6">
    <location>
        <begin position="123"/>
        <end position="188"/>
    </location>
</feature>
<evidence type="ECO:0000256" key="4">
    <source>
        <dbReference type="ARBA" id="ARBA00022777"/>
    </source>
</evidence>
<sequence length="225" mass="25049">MTPSASRSTSSLTVRSWPRRRWGSVFCATLDGTNILSNELAHNYLNMLTHEDRQRLTQIICGQQVNFVDVLTSNNTNLQISFVHSRYRNENVAICVLVDVSARVKMEESLQEMAQAAEQASQSKSMFLATVSHELRTPLYGIIGNLDLLQTKELPKGVDRLVTAMNNSSSLLLKIISDILDFSKIESEQLKIEPSEFSPREVMKPYLGELSAAGGAQAARAVLLY</sequence>
<evidence type="ECO:0000256" key="5">
    <source>
        <dbReference type="ARBA" id="ARBA00023012"/>
    </source>
</evidence>
<dbReference type="FunFam" id="1.10.287.130:FF:000019">
    <property type="entry name" value="Sensor histidine kinase RcsC"/>
    <property type="match status" value="1"/>
</dbReference>
<dbReference type="CDD" id="cd00082">
    <property type="entry name" value="HisKA"/>
    <property type="match status" value="1"/>
</dbReference>
<dbReference type="InterPro" id="IPR036097">
    <property type="entry name" value="HisK_dim/P_sf"/>
</dbReference>
<dbReference type="EC" id="2.7.13.3" evidence="2"/>
<name>A0A3P8JFX7_RAOTE</name>
<dbReference type="Pfam" id="PF00512">
    <property type="entry name" value="HisKA"/>
    <property type="match status" value="1"/>
</dbReference>
<evidence type="ECO:0000259" key="6">
    <source>
        <dbReference type="SMART" id="SM00388"/>
    </source>
</evidence>
<dbReference type="Gene3D" id="1.10.287.130">
    <property type="match status" value="1"/>
</dbReference>
<dbReference type="InterPro" id="IPR050736">
    <property type="entry name" value="Sensor_HK_Regulatory"/>
</dbReference>
<dbReference type="PANTHER" id="PTHR43711:SF26">
    <property type="entry name" value="SENSOR HISTIDINE KINASE RCSC"/>
    <property type="match status" value="1"/>
</dbReference>
<comment type="catalytic activity">
    <reaction evidence="1">
        <text>ATP + protein L-histidine = ADP + protein N-phospho-L-histidine.</text>
        <dbReference type="EC" id="2.7.13.3"/>
    </reaction>
</comment>
<evidence type="ECO:0000313" key="7">
    <source>
        <dbReference type="EMBL" id="VDR25718.1"/>
    </source>
</evidence>
<keyword evidence="5" id="KW-0902">Two-component regulatory system</keyword>
<dbReference type="InterPro" id="IPR003661">
    <property type="entry name" value="HisK_dim/P_dom"/>
</dbReference>
<accession>A0A3P8JFX7</accession>